<dbReference type="GO" id="GO:0016779">
    <property type="term" value="F:nucleotidyltransferase activity"/>
    <property type="evidence" value="ECO:0007669"/>
    <property type="project" value="InterPro"/>
</dbReference>
<dbReference type="PANTHER" id="PTHR33933">
    <property type="entry name" value="NUCLEOTIDYLTRANSFERASE"/>
    <property type="match status" value="1"/>
</dbReference>
<dbReference type="InterPro" id="IPR043519">
    <property type="entry name" value="NT_sf"/>
</dbReference>
<evidence type="ECO:0000259" key="1">
    <source>
        <dbReference type="PROSITE" id="PS50910"/>
    </source>
</evidence>
<dbReference type="PANTHER" id="PTHR33933:SF1">
    <property type="entry name" value="PROTEIN ADENYLYLTRANSFERASE MNTA-RELATED"/>
    <property type="match status" value="1"/>
</dbReference>
<dbReference type="Gene3D" id="1.20.120.330">
    <property type="entry name" value="Nucleotidyltransferases domain 2"/>
    <property type="match status" value="1"/>
</dbReference>
<dbReference type="Gene3D" id="3.30.460.10">
    <property type="entry name" value="Beta Polymerase, domain 2"/>
    <property type="match status" value="1"/>
</dbReference>
<feature type="domain" description="HEPN" evidence="1">
    <location>
        <begin position="199"/>
        <end position="319"/>
    </location>
</feature>
<gene>
    <name evidence="2" type="ORF">GGQ93_003237</name>
</gene>
<dbReference type="PROSITE" id="PS50910">
    <property type="entry name" value="HEPN"/>
    <property type="match status" value="1"/>
</dbReference>
<dbReference type="InterPro" id="IPR007842">
    <property type="entry name" value="HEPN_dom"/>
</dbReference>
<dbReference type="Proteomes" id="UP000527324">
    <property type="component" value="Unassembled WGS sequence"/>
</dbReference>
<name>A0A7W9FBV6_9CAUL</name>
<dbReference type="InterPro" id="IPR052548">
    <property type="entry name" value="Type_VII_TA_antitoxin"/>
</dbReference>
<accession>A0A7W9FBV6</accession>
<dbReference type="InterPro" id="IPR002934">
    <property type="entry name" value="Polymerase_NTP_transf_dom"/>
</dbReference>
<organism evidence="2 3">
    <name type="scientific">Brevundimonas aurantiaca</name>
    <dbReference type="NCBI Taxonomy" id="74316"/>
    <lineage>
        <taxon>Bacteria</taxon>
        <taxon>Pseudomonadati</taxon>
        <taxon>Pseudomonadota</taxon>
        <taxon>Alphaproteobacteria</taxon>
        <taxon>Caulobacterales</taxon>
        <taxon>Caulobacteraceae</taxon>
        <taxon>Brevundimonas</taxon>
    </lineage>
</organism>
<comment type="caution">
    <text evidence="2">The sequence shown here is derived from an EMBL/GenBank/DDBJ whole genome shotgun (WGS) entry which is preliminary data.</text>
</comment>
<dbReference type="EMBL" id="JACHOQ010000018">
    <property type="protein sequence ID" value="MBB5741494.1"/>
    <property type="molecule type" value="Genomic_DNA"/>
</dbReference>
<evidence type="ECO:0000313" key="3">
    <source>
        <dbReference type="Proteomes" id="UP000527324"/>
    </source>
</evidence>
<dbReference type="CDD" id="cd05403">
    <property type="entry name" value="NT_KNTase_like"/>
    <property type="match status" value="1"/>
</dbReference>
<protein>
    <submittedName>
        <fullName evidence="2">Putative nucleotidyltransferase/HEPN domain-containing protein</fullName>
    </submittedName>
</protein>
<sequence length="346" mass="39511">MVIRREYHRAGREEQRLAKRGGKGKTRRMKTSLDHLPIGKRRELEHVVHVIQDEFGKAIANRRAEGVKDGQILKIILYGSYARGDWVEDPVGRYFSDFDLLVVVSDEKLTDVLEFWEGAEKRLRADLASGAHLRTPADLIIHSLDDVNDQLTQGRYFFADIVREGVVLFEEPDHPFVDPQPLPSDAALKEAQKFFQEHFVGGQQFLRQAQHAVDDEAPKVAAFDLHQAAEHFYNAVLLVATLYTPKSHNLVRLRNAAEPIDPRLAEVWPTATKFEKRCFELLRAAYVKARYSEHYRVTAEELSWMMGRLEVLRDVVQAICRERLDRLAALRDEANESSADAADAAT</sequence>
<keyword evidence="3" id="KW-1185">Reference proteome</keyword>
<dbReference type="SUPFAM" id="SSF81593">
    <property type="entry name" value="Nucleotidyltransferase substrate binding subunit/domain"/>
    <property type="match status" value="1"/>
</dbReference>
<dbReference type="SMART" id="SM00748">
    <property type="entry name" value="HEPN"/>
    <property type="match status" value="1"/>
</dbReference>
<proteinExistence type="predicted"/>
<dbReference type="Pfam" id="PF05168">
    <property type="entry name" value="HEPN"/>
    <property type="match status" value="1"/>
</dbReference>
<dbReference type="RefSeq" id="WP_224764374.1">
    <property type="nucleotide sequence ID" value="NZ_CAJFZW010000028.1"/>
</dbReference>
<dbReference type="Pfam" id="PF01909">
    <property type="entry name" value="NTP_transf_2"/>
    <property type="match status" value="1"/>
</dbReference>
<dbReference type="AlphaFoldDB" id="A0A7W9FBV6"/>
<reference evidence="2 3" key="1">
    <citation type="submission" date="2020-08" db="EMBL/GenBank/DDBJ databases">
        <title>Genomic Encyclopedia of Type Strains, Phase IV (KMG-IV): sequencing the most valuable type-strain genomes for metagenomic binning, comparative biology and taxonomic classification.</title>
        <authorList>
            <person name="Goeker M."/>
        </authorList>
    </citation>
    <scope>NUCLEOTIDE SEQUENCE [LARGE SCALE GENOMIC DNA]</scope>
    <source>
        <strain evidence="2 3">DSM 4731</strain>
    </source>
</reference>
<keyword evidence="2" id="KW-0808">Transferase</keyword>
<evidence type="ECO:0000313" key="2">
    <source>
        <dbReference type="EMBL" id="MBB5741494.1"/>
    </source>
</evidence>
<dbReference type="SUPFAM" id="SSF81301">
    <property type="entry name" value="Nucleotidyltransferase"/>
    <property type="match status" value="1"/>
</dbReference>